<gene>
    <name evidence="2" type="ORF">HNQ97_001825</name>
</gene>
<organism evidence="2 3">
    <name type="scientific">Aminobacter ciceronei</name>
    <dbReference type="NCBI Taxonomy" id="150723"/>
    <lineage>
        <taxon>Bacteria</taxon>
        <taxon>Pseudomonadati</taxon>
        <taxon>Pseudomonadota</taxon>
        <taxon>Alphaproteobacteria</taxon>
        <taxon>Hyphomicrobiales</taxon>
        <taxon>Phyllobacteriaceae</taxon>
        <taxon>Aminobacter</taxon>
    </lineage>
</organism>
<comment type="caution">
    <text evidence="2">The sequence shown here is derived from an EMBL/GenBank/DDBJ whole genome shotgun (WGS) entry which is preliminary data.</text>
</comment>
<reference evidence="2 3" key="1">
    <citation type="submission" date="2020-08" db="EMBL/GenBank/DDBJ databases">
        <title>Genomic Encyclopedia of Type Strains, Phase IV (KMG-IV): sequencing the most valuable type-strain genomes for metagenomic binning, comparative biology and taxonomic classification.</title>
        <authorList>
            <person name="Goeker M."/>
        </authorList>
    </citation>
    <scope>NUCLEOTIDE SEQUENCE [LARGE SCALE GENOMIC DNA]</scope>
    <source>
        <strain evidence="2 3">DSM 17455</strain>
    </source>
</reference>
<dbReference type="RefSeq" id="WP_182573898.1">
    <property type="nucleotide sequence ID" value="NZ_JACJHY010000007.1"/>
</dbReference>
<dbReference type="Pfam" id="PF01381">
    <property type="entry name" value="HTH_3"/>
    <property type="match status" value="1"/>
</dbReference>
<evidence type="ECO:0000259" key="1">
    <source>
        <dbReference type="Pfam" id="PF01381"/>
    </source>
</evidence>
<accession>A0ABR6C5D9</accession>
<dbReference type="Gene3D" id="1.10.260.40">
    <property type="entry name" value="lambda repressor-like DNA-binding domains"/>
    <property type="match status" value="1"/>
</dbReference>
<dbReference type="EMBL" id="JACJHZ010000007">
    <property type="protein sequence ID" value="MBA9019830.1"/>
    <property type="molecule type" value="Genomic_DNA"/>
</dbReference>
<evidence type="ECO:0000313" key="2">
    <source>
        <dbReference type="EMBL" id="MBA9019830.1"/>
    </source>
</evidence>
<sequence length="87" mass="8967">MINSKSDDANEITGAQIRAARALVHWSAKELAKTAGIGVATVSRAEVEDGATSLTAANVRAIRQALEAAGVEFVSKNGGGVGVRFRT</sequence>
<feature type="domain" description="HTH cro/C1-type" evidence="1">
    <location>
        <begin position="17"/>
        <end position="65"/>
    </location>
</feature>
<evidence type="ECO:0000313" key="3">
    <source>
        <dbReference type="Proteomes" id="UP000587524"/>
    </source>
</evidence>
<dbReference type="Proteomes" id="UP000587524">
    <property type="component" value="Unassembled WGS sequence"/>
</dbReference>
<dbReference type="InterPro" id="IPR001387">
    <property type="entry name" value="Cro/C1-type_HTH"/>
</dbReference>
<proteinExistence type="predicted"/>
<dbReference type="InterPro" id="IPR010982">
    <property type="entry name" value="Lambda_DNA-bd_dom_sf"/>
</dbReference>
<keyword evidence="3" id="KW-1185">Reference proteome</keyword>
<dbReference type="CDD" id="cd00093">
    <property type="entry name" value="HTH_XRE"/>
    <property type="match status" value="1"/>
</dbReference>
<protein>
    <submittedName>
        <fullName evidence="2">Transcriptional regulator with XRE-family HTH domain</fullName>
    </submittedName>
</protein>
<name>A0ABR6C5D9_9HYPH</name>
<dbReference type="SUPFAM" id="SSF47413">
    <property type="entry name" value="lambda repressor-like DNA-binding domains"/>
    <property type="match status" value="1"/>
</dbReference>